<dbReference type="InterPro" id="IPR043128">
    <property type="entry name" value="Rev_trsase/Diguanyl_cyclase"/>
</dbReference>
<feature type="domain" description="EAL" evidence="2">
    <location>
        <begin position="500"/>
        <end position="756"/>
    </location>
</feature>
<dbReference type="PANTHER" id="PTHR33121:SF70">
    <property type="entry name" value="SIGNALING PROTEIN YKOW"/>
    <property type="match status" value="1"/>
</dbReference>
<dbReference type="Proteomes" id="UP000824260">
    <property type="component" value="Unassembled WGS sequence"/>
</dbReference>
<dbReference type="SUPFAM" id="SSF55073">
    <property type="entry name" value="Nucleotide cyclase"/>
    <property type="match status" value="1"/>
</dbReference>
<evidence type="ECO:0000313" key="4">
    <source>
        <dbReference type="EMBL" id="HIQ83456.1"/>
    </source>
</evidence>
<dbReference type="GO" id="GO:0071111">
    <property type="term" value="F:cyclic-guanylate-specific phosphodiesterase activity"/>
    <property type="evidence" value="ECO:0007669"/>
    <property type="project" value="InterPro"/>
</dbReference>
<protein>
    <submittedName>
        <fullName evidence="4">EAL domain-containing protein</fullName>
    </submittedName>
</protein>
<dbReference type="SMART" id="SM00267">
    <property type="entry name" value="GGDEF"/>
    <property type="match status" value="1"/>
</dbReference>
<dbReference type="InterPro" id="IPR000160">
    <property type="entry name" value="GGDEF_dom"/>
</dbReference>
<dbReference type="InterPro" id="IPR001633">
    <property type="entry name" value="EAL_dom"/>
</dbReference>
<dbReference type="AlphaFoldDB" id="A0A9D0ZNF6"/>
<dbReference type="Gene3D" id="3.30.70.270">
    <property type="match status" value="1"/>
</dbReference>
<keyword evidence="1" id="KW-1133">Transmembrane helix</keyword>
<comment type="caution">
    <text evidence="4">The sequence shown here is derived from an EMBL/GenBank/DDBJ whole genome shotgun (WGS) entry which is preliminary data.</text>
</comment>
<dbReference type="Gene3D" id="3.30.450.20">
    <property type="entry name" value="PAS domain"/>
    <property type="match status" value="1"/>
</dbReference>
<proteinExistence type="predicted"/>
<name>A0A9D0ZNF6_9FIRM</name>
<dbReference type="CDD" id="cd01948">
    <property type="entry name" value="EAL"/>
    <property type="match status" value="1"/>
</dbReference>
<evidence type="ECO:0000259" key="2">
    <source>
        <dbReference type="PROSITE" id="PS50883"/>
    </source>
</evidence>
<dbReference type="InterPro" id="IPR035919">
    <property type="entry name" value="EAL_sf"/>
</dbReference>
<feature type="transmembrane region" description="Helical" evidence="1">
    <location>
        <begin position="12"/>
        <end position="35"/>
    </location>
</feature>
<dbReference type="Gene3D" id="3.20.20.450">
    <property type="entry name" value="EAL domain"/>
    <property type="match status" value="1"/>
</dbReference>
<dbReference type="EMBL" id="DVFZ01000100">
    <property type="protein sequence ID" value="HIQ83456.1"/>
    <property type="molecule type" value="Genomic_DNA"/>
</dbReference>
<keyword evidence="1" id="KW-0472">Membrane</keyword>
<dbReference type="PANTHER" id="PTHR33121">
    <property type="entry name" value="CYCLIC DI-GMP PHOSPHODIESTERASE PDEF"/>
    <property type="match status" value="1"/>
</dbReference>
<dbReference type="InterPro" id="IPR050706">
    <property type="entry name" value="Cyclic-di-GMP_PDE-like"/>
</dbReference>
<feature type="transmembrane region" description="Helical" evidence="1">
    <location>
        <begin position="300"/>
        <end position="322"/>
    </location>
</feature>
<evidence type="ECO:0000259" key="3">
    <source>
        <dbReference type="PROSITE" id="PS50887"/>
    </source>
</evidence>
<dbReference type="InterPro" id="IPR029787">
    <property type="entry name" value="Nucleotide_cyclase"/>
</dbReference>
<evidence type="ECO:0000256" key="1">
    <source>
        <dbReference type="SAM" id="Phobius"/>
    </source>
</evidence>
<dbReference type="Pfam" id="PF00990">
    <property type="entry name" value="GGDEF"/>
    <property type="match status" value="1"/>
</dbReference>
<organism evidence="4 5">
    <name type="scientific">Candidatus Pullichristensenella stercorigallinarum</name>
    <dbReference type="NCBI Taxonomy" id="2840909"/>
    <lineage>
        <taxon>Bacteria</taxon>
        <taxon>Bacillati</taxon>
        <taxon>Bacillota</taxon>
        <taxon>Clostridia</taxon>
        <taxon>Candidatus Pullichristensenella</taxon>
    </lineage>
</organism>
<dbReference type="PROSITE" id="PS50887">
    <property type="entry name" value="GGDEF"/>
    <property type="match status" value="1"/>
</dbReference>
<dbReference type="PROSITE" id="PS50883">
    <property type="entry name" value="EAL"/>
    <property type="match status" value="1"/>
</dbReference>
<dbReference type="Pfam" id="PF00563">
    <property type="entry name" value="EAL"/>
    <property type="match status" value="1"/>
</dbReference>
<keyword evidence="1" id="KW-0812">Transmembrane</keyword>
<sequence length="763" mass="85031">MDEKVVWRRVNRLAVVTILTGIVFMLLGGVLHGLLGDMATESAIMEIDLRVAEYQRTVENMLERTVQMLDTLSCFVSPWENADTHEIVMELKQANQRNDFAAMAYFPVDDAGNVIVTRDGGSYIGLPLSSLADEVQQAVQSAWAGERAISDIYEGSLVLPEGEEGLLYAVPVESNGQIVAALAASDDAHVLTAAGGSNAPGNPGYILHIVDSEGRVLVYSETRILGQHIENVFDTTYLSEAEEAALYGAMQGGEIAHTSFSNQGREYYIEMAPVGINDWYVLCVSDAETVNSPMRSLTSILQVGVGAALALLMILLGYYYSLLRKSNREAMRLAYADTLTGADNFVRFSGRLARRQDGEPDYSLAALNISQFKFINGLFGRAQADQLLCFVKGVLDENLRAGEFFCRDSADIFYLCLNETDRQAIRVRLEKVMREISKTAMGDQSNFQVLTYCGVAIAREAGEKENVLTQVLFALENARNLRRNNICFYDDSLRKDEELEYYIESHMHKALEEGEFKLYFQPKVDLRTDRVAGAETLVRWATADGRILLPGKFIPLFEKNGFCEELDMYVFENVCRQIRQWMDAGVEPMRVSINQTKTLFYRKGYVESLCALVDRYGVDPRLITLEILEGLAMENMDELNAVIAALHAKGFEVSMDDFGTGYSSLNTLANLRIDELKLDKGFLKTLSEGAGWRLRVVMEQTLTMARKLGIHTVVEGVESEEGHRIVHGLGCDMGQGYFYGSPMSADVFCKKFLKPCQGETDGM</sequence>
<accession>A0A9D0ZNF6</accession>
<evidence type="ECO:0000313" key="5">
    <source>
        <dbReference type="Proteomes" id="UP000824260"/>
    </source>
</evidence>
<reference evidence="4" key="2">
    <citation type="journal article" date="2021" name="PeerJ">
        <title>Extensive microbial diversity within the chicken gut microbiome revealed by metagenomics and culture.</title>
        <authorList>
            <person name="Gilroy R."/>
            <person name="Ravi A."/>
            <person name="Getino M."/>
            <person name="Pursley I."/>
            <person name="Horton D.L."/>
            <person name="Alikhan N.F."/>
            <person name="Baker D."/>
            <person name="Gharbi K."/>
            <person name="Hall N."/>
            <person name="Watson M."/>
            <person name="Adriaenssens E.M."/>
            <person name="Foster-Nyarko E."/>
            <person name="Jarju S."/>
            <person name="Secka A."/>
            <person name="Antonio M."/>
            <person name="Oren A."/>
            <person name="Chaudhuri R.R."/>
            <person name="La Ragione R."/>
            <person name="Hildebrand F."/>
            <person name="Pallen M.J."/>
        </authorList>
    </citation>
    <scope>NUCLEOTIDE SEQUENCE</scope>
    <source>
        <strain evidence="4">ChiSjej6B24-2974</strain>
    </source>
</reference>
<dbReference type="SMART" id="SM00052">
    <property type="entry name" value="EAL"/>
    <property type="match status" value="1"/>
</dbReference>
<reference evidence="4" key="1">
    <citation type="submission" date="2020-10" db="EMBL/GenBank/DDBJ databases">
        <authorList>
            <person name="Gilroy R."/>
        </authorList>
    </citation>
    <scope>NUCLEOTIDE SEQUENCE</scope>
    <source>
        <strain evidence="4">ChiSjej6B24-2974</strain>
    </source>
</reference>
<gene>
    <name evidence="4" type="ORF">IAA52_10200</name>
</gene>
<dbReference type="SUPFAM" id="SSF141868">
    <property type="entry name" value="EAL domain-like"/>
    <property type="match status" value="1"/>
</dbReference>
<feature type="domain" description="GGDEF" evidence="3">
    <location>
        <begin position="360"/>
        <end position="491"/>
    </location>
</feature>